<accession>A0A183EIH0</accession>
<sequence length="163" mass="17681">MCRFVGDKHSTSERSNPNDCWIIRGGQGYIAILSKNWLRFLIMCLIQRLQLVGFVSVVSGAGVECGDSGTGLVTLKTVTVKLAAESVESEAELVRFEAEAGVVRPEVRSVKLEAGPVKLEMGTGSVTSFKHKVTSATYRAPTVVQHKSGMSMCLSSFSTKEFF</sequence>
<proteinExistence type="predicted"/>
<dbReference type="AlphaFoldDB" id="A0A183EIH0"/>
<evidence type="ECO:0000313" key="2">
    <source>
        <dbReference type="Proteomes" id="UP000271098"/>
    </source>
</evidence>
<organism evidence="3">
    <name type="scientific">Gongylonema pulchrum</name>
    <dbReference type="NCBI Taxonomy" id="637853"/>
    <lineage>
        <taxon>Eukaryota</taxon>
        <taxon>Metazoa</taxon>
        <taxon>Ecdysozoa</taxon>
        <taxon>Nematoda</taxon>
        <taxon>Chromadorea</taxon>
        <taxon>Rhabditida</taxon>
        <taxon>Spirurina</taxon>
        <taxon>Spiruromorpha</taxon>
        <taxon>Spiruroidea</taxon>
        <taxon>Gongylonematidae</taxon>
        <taxon>Gongylonema</taxon>
    </lineage>
</organism>
<dbReference type="WBParaSite" id="GPUH_0002078601-mRNA-1">
    <property type="protein sequence ID" value="GPUH_0002078601-mRNA-1"/>
    <property type="gene ID" value="GPUH_0002078601"/>
</dbReference>
<keyword evidence="2" id="KW-1185">Reference proteome</keyword>
<gene>
    <name evidence="1" type="ORF">GPUH_LOCUS20761</name>
</gene>
<name>A0A183EIH0_9BILA</name>
<dbReference type="Proteomes" id="UP000271098">
    <property type="component" value="Unassembled WGS sequence"/>
</dbReference>
<reference evidence="1 2" key="2">
    <citation type="submission" date="2018-11" db="EMBL/GenBank/DDBJ databases">
        <authorList>
            <consortium name="Pathogen Informatics"/>
        </authorList>
    </citation>
    <scope>NUCLEOTIDE SEQUENCE [LARGE SCALE GENOMIC DNA]</scope>
</reference>
<reference evidence="3" key="1">
    <citation type="submission" date="2016-06" db="UniProtKB">
        <authorList>
            <consortium name="WormBaseParasite"/>
        </authorList>
    </citation>
    <scope>IDENTIFICATION</scope>
</reference>
<evidence type="ECO:0000313" key="1">
    <source>
        <dbReference type="EMBL" id="VDN36761.1"/>
    </source>
</evidence>
<dbReference type="EMBL" id="UYRT01091082">
    <property type="protein sequence ID" value="VDN36761.1"/>
    <property type="molecule type" value="Genomic_DNA"/>
</dbReference>
<protein>
    <submittedName>
        <fullName evidence="1 3">Uncharacterized protein</fullName>
    </submittedName>
</protein>
<evidence type="ECO:0000313" key="3">
    <source>
        <dbReference type="WBParaSite" id="GPUH_0002078601-mRNA-1"/>
    </source>
</evidence>